<accession>A0A835QUI2</accession>
<reference evidence="2 3" key="1">
    <citation type="journal article" date="2020" name="Nat. Food">
        <title>A phased Vanilla planifolia genome enables genetic improvement of flavour and production.</title>
        <authorList>
            <person name="Hasing T."/>
            <person name="Tang H."/>
            <person name="Brym M."/>
            <person name="Khazi F."/>
            <person name="Huang T."/>
            <person name="Chambers A.H."/>
        </authorList>
    </citation>
    <scope>NUCLEOTIDE SEQUENCE [LARGE SCALE GENOMIC DNA]</scope>
    <source>
        <tissue evidence="2">Leaf</tissue>
    </source>
</reference>
<name>A0A835QUI2_VANPL</name>
<dbReference type="AlphaFoldDB" id="A0A835QUI2"/>
<organism evidence="2 3">
    <name type="scientific">Vanilla planifolia</name>
    <name type="common">Vanilla</name>
    <dbReference type="NCBI Taxonomy" id="51239"/>
    <lineage>
        <taxon>Eukaryota</taxon>
        <taxon>Viridiplantae</taxon>
        <taxon>Streptophyta</taxon>
        <taxon>Embryophyta</taxon>
        <taxon>Tracheophyta</taxon>
        <taxon>Spermatophyta</taxon>
        <taxon>Magnoliopsida</taxon>
        <taxon>Liliopsida</taxon>
        <taxon>Asparagales</taxon>
        <taxon>Orchidaceae</taxon>
        <taxon>Vanilloideae</taxon>
        <taxon>Vanilleae</taxon>
        <taxon>Vanilla</taxon>
    </lineage>
</organism>
<gene>
    <name evidence="2" type="ORF">HPP92_015929</name>
</gene>
<comment type="caution">
    <text evidence="2">The sequence shown here is derived from an EMBL/GenBank/DDBJ whole genome shotgun (WGS) entry which is preliminary data.</text>
</comment>
<dbReference type="Proteomes" id="UP000636800">
    <property type="component" value="Chromosome 7"/>
</dbReference>
<keyword evidence="3" id="KW-1185">Reference proteome</keyword>
<dbReference type="EMBL" id="JADCNL010000007">
    <property type="protein sequence ID" value="KAG0474072.1"/>
    <property type="molecule type" value="Genomic_DNA"/>
</dbReference>
<feature type="region of interest" description="Disordered" evidence="1">
    <location>
        <begin position="43"/>
        <end position="72"/>
    </location>
</feature>
<evidence type="ECO:0000256" key="1">
    <source>
        <dbReference type="SAM" id="MobiDB-lite"/>
    </source>
</evidence>
<dbReference type="OrthoDB" id="759965at2759"/>
<sequence>MDLDPEGIFLNDSDSDEDLFQEKEPTKDFTVYLVDASPKMFGTAGKLDDETGQPFPRRGANHLGVYQSSDHR</sequence>
<proteinExistence type="predicted"/>
<evidence type="ECO:0000313" key="2">
    <source>
        <dbReference type="EMBL" id="KAG0474072.1"/>
    </source>
</evidence>
<protein>
    <submittedName>
        <fullName evidence="2">Uncharacterized protein</fullName>
    </submittedName>
</protein>
<evidence type="ECO:0000313" key="3">
    <source>
        <dbReference type="Proteomes" id="UP000636800"/>
    </source>
</evidence>